<evidence type="ECO:0000259" key="3">
    <source>
        <dbReference type="PROSITE" id="PS51459"/>
    </source>
</evidence>
<keyword evidence="5" id="KW-1185">Reference proteome</keyword>
<dbReference type="SUPFAM" id="SSF140931">
    <property type="entry name" value="Fic-like"/>
    <property type="match status" value="1"/>
</dbReference>
<feature type="domain" description="Fido" evidence="3">
    <location>
        <begin position="115"/>
        <end position="272"/>
    </location>
</feature>
<keyword evidence="2" id="KW-0547">Nucleotide-binding</keyword>
<dbReference type="Pfam" id="PF02661">
    <property type="entry name" value="Fic"/>
    <property type="match status" value="1"/>
</dbReference>
<dbReference type="Gene3D" id="1.10.10.10">
    <property type="entry name" value="Winged helix-like DNA-binding domain superfamily/Winged helix DNA-binding domain"/>
    <property type="match status" value="1"/>
</dbReference>
<dbReference type="PANTHER" id="PTHR13504:SF33">
    <property type="entry name" value="FIC FAMILY PROTEIN"/>
    <property type="match status" value="1"/>
</dbReference>
<dbReference type="OrthoDB" id="9813719at2"/>
<gene>
    <name evidence="4" type="ORF">EBN03_03680</name>
</gene>
<dbReference type="PANTHER" id="PTHR13504">
    <property type="entry name" value="FIDO DOMAIN-CONTAINING PROTEIN DDB_G0283145"/>
    <property type="match status" value="1"/>
</dbReference>
<dbReference type="Gene3D" id="1.10.3290.10">
    <property type="entry name" value="Fido-like domain"/>
    <property type="match status" value="1"/>
</dbReference>
<comment type="caution">
    <text evidence="4">The sequence shown here is derived from an EMBL/GenBank/DDBJ whole genome shotgun (WGS) entry which is preliminary data.</text>
</comment>
<name>A0A3M2LD29_9NOCA</name>
<dbReference type="InterPro" id="IPR036388">
    <property type="entry name" value="WH-like_DNA-bd_sf"/>
</dbReference>
<dbReference type="EMBL" id="RFFH01000001">
    <property type="protein sequence ID" value="RMI35382.1"/>
    <property type="molecule type" value="Genomic_DNA"/>
</dbReference>
<dbReference type="InterPro" id="IPR003812">
    <property type="entry name" value="Fido"/>
</dbReference>
<dbReference type="Proteomes" id="UP000279275">
    <property type="component" value="Unassembled WGS sequence"/>
</dbReference>
<proteinExistence type="predicted"/>
<dbReference type="InterPro" id="IPR025230">
    <property type="entry name" value="DUF4172"/>
</dbReference>
<evidence type="ECO:0000313" key="4">
    <source>
        <dbReference type="EMBL" id="RMI35382.1"/>
    </source>
</evidence>
<reference evidence="4 5" key="1">
    <citation type="submission" date="2018-10" db="EMBL/GenBank/DDBJ databases">
        <title>Isolation from cow dung.</title>
        <authorList>
            <person name="Ling L."/>
        </authorList>
    </citation>
    <scope>NUCLEOTIDE SEQUENCE [LARGE SCALE GENOMIC DNA]</scope>
    <source>
        <strain evidence="4 5">NEAU-LL90</strain>
    </source>
</reference>
<dbReference type="PROSITE" id="PS51459">
    <property type="entry name" value="FIDO"/>
    <property type="match status" value="1"/>
</dbReference>
<evidence type="ECO:0000256" key="2">
    <source>
        <dbReference type="PIRSR" id="PIRSR640198-2"/>
    </source>
</evidence>
<feature type="binding site" evidence="2">
    <location>
        <begin position="211"/>
        <end position="218"/>
    </location>
    <ligand>
        <name>ATP</name>
        <dbReference type="ChEBI" id="CHEBI:30616"/>
    </ligand>
</feature>
<dbReference type="GO" id="GO:0005524">
    <property type="term" value="F:ATP binding"/>
    <property type="evidence" value="ECO:0007669"/>
    <property type="project" value="UniProtKB-KW"/>
</dbReference>
<evidence type="ECO:0000313" key="5">
    <source>
        <dbReference type="Proteomes" id="UP000279275"/>
    </source>
</evidence>
<sequence length="371" mass="41535">MTPFIWADPGWPSLEYDTAAVVRAALEVTRRQGHLLGRLHDTDDDVRERTELSALTVDAVQTSAIEGELLAAESVRSSLARRLGIQIGAAAPSDRNADGVVDMILDAATNSDQPMSTERLFGWHTALFPTGRSGLHRLRVGAWRTDESGPMQVVSGRVGREKVHFEAPPADRVDAEIARFLDWFNQDSDTPAVVKAGLAHLWFVTIHPFDDGSGRIARALGDLWLARSDESPRRFYSLSAQIQRDRHEYYTILEATQRGSLDVTEWLVWFLETLCRAIDAADRTVDDVLAKARFWHRWSEAALNPRQIMLLNRLLDGDDRKKLTSSRWAHLTRCSQDTALRDINELVHLGILTRSSAGGRSTSYELLDSSP</sequence>
<dbReference type="InterPro" id="IPR040198">
    <property type="entry name" value="Fido_containing"/>
</dbReference>
<feature type="active site" evidence="1">
    <location>
        <position position="207"/>
    </location>
</feature>
<keyword evidence="2" id="KW-0067">ATP-binding</keyword>
<dbReference type="Pfam" id="PF13776">
    <property type="entry name" value="DUF4172"/>
    <property type="match status" value="1"/>
</dbReference>
<evidence type="ECO:0000256" key="1">
    <source>
        <dbReference type="PIRSR" id="PIRSR640198-1"/>
    </source>
</evidence>
<dbReference type="InterPro" id="IPR036597">
    <property type="entry name" value="Fido-like_dom_sf"/>
</dbReference>
<protein>
    <submittedName>
        <fullName evidence="4">Fic family protein</fullName>
    </submittedName>
</protein>
<organism evidence="4 5">
    <name type="scientific">Nocardia stercoris</name>
    <dbReference type="NCBI Taxonomy" id="2483361"/>
    <lineage>
        <taxon>Bacteria</taxon>
        <taxon>Bacillati</taxon>
        <taxon>Actinomycetota</taxon>
        <taxon>Actinomycetes</taxon>
        <taxon>Mycobacteriales</taxon>
        <taxon>Nocardiaceae</taxon>
        <taxon>Nocardia</taxon>
    </lineage>
</organism>
<feature type="binding site" evidence="2">
    <location>
        <begin position="249"/>
        <end position="250"/>
    </location>
    <ligand>
        <name>ATP</name>
        <dbReference type="ChEBI" id="CHEBI:30616"/>
    </ligand>
</feature>
<accession>A0A3M2LD29</accession>
<dbReference type="AlphaFoldDB" id="A0A3M2LD29"/>